<keyword evidence="3 8" id="KW-1003">Cell membrane</keyword>
<gene>
    <name evidence="11" type="ORF">OW157_00970</name>
</gene>
<feature type="transmembrane region" description="Helical" evidence="9">
    <location>
        <begin position="304"/>
        <end position="324"/>
    </location>
</feature>
<dbReference type="PROSITE" id="PS51105">
    <property type="entry name" value="PTS_EIIC_TYPE_3"/>
    <property type="match status" value="1"/>
</dbReference>
<feature type="transmembrane region" description="Helical" evidence="9">
    <location>
        <begin position="275"/>
        <end position="298"/>
    </location>
</feature>
<dbReference type="GO" id="GO:0009401">
    <property type="term" value="P:phosphoenolpyruvate-dependent sugar phosphotransferase system"/>
    <property type="evidence" value="ECO:0007669"/>
    <property type="project" value="InterPro"/>
</dbReference>
<keyword evidence="7 8" id="KW-0472">Membrane</keyword>
<feature type="transmembrane region" description="Helical" evidence="9">
    <location>
        <begin position="244"/>
        <end position="263"/>
    </location>
</feature>
<feature type="transmembrane region" description="Helical" evidence="9">
    <location>
        <begin position="73"/>
        <end position="93"/>
    </location>
</feature>
<organism evidence="11 12">
    <name type="scientific">Aerococcus kribbianus</name>
    <dbReference type="NCBI Taxonomy" id="2999064"/>
    <lineage>
        <taxon>Bacteria</taxon>
        <taxon>Bacillati</taxon>
        <taxon>Bacillota</taxon>
        <taxon>Bacilli</taxon>
        <taxon>Lactobacillales</taxon>
        <taxon>Aerococcaceae</taxon>
        <taxon>Aerococcus</taxon>
    </lineage>
</organism>
<feature type="transmembrane region" description="Helical" evidence="9">
    <location>
        <begin position="105"/>
        <end position="124"/>
    </location>
</feature>
<evidence type="ECO:0000256" key="7">
    <source>
        <dbReference type="ARBA" id="ARBA00023136"/>
    </source>
</evidence>
<keyword evidence="6 9" id="KW-1133">Transmembrane helix</keyword>
<feature type="transmembrane region" description="Helical" evidence="9">
    <location>
        <begin position="159"/>
        <end position="181"/>
    </location>
</feature>
<evidence type="ECO:0000256" key="8">
    <source>
        <dbReference type="PIRNR" id="PIRNR006351"/>
    </source>
</evidence>
<dbReference type="Proteomes" id="UP001146670">
    <property type="component" value="Unassembled WGS sequence"/>
</dbReference>
<dbReference type="InterPro" id="IPR051088">
    <property type="entry name" value="PTS_Sugar-EIIC/EIIB"/>
</dbReference>
<dbReference type="AlphaFoldDB" id="A0A9X3FV75"/>
<proteinExistence type="predicted"/>
<keyword evidence="4 8" id="KW-0762">Sugar transport</keyword>
<dbReference type="InterPro" id="IPR003352">
    <property type="entry name" value="PTS_EIIC"/>
</dbReference>
<dbReference type="Pfam" id="PF02378">
    <property type="entry name" value="PTS_EIIC"/>
    <property type="match status" value="1"/>
</dbReference>
<evidence type="ECO:0000256" key="1">
    <source>
        <dbReference type="ARBA" id="ARBA00004651"/>
    </source>
</evidence>
<dbReference type="PIRSF" id="PIRSF006351">
    <property type="entry name" value="PTS_EIIC-Cellobiose"/>
    <property type="match status" value="1"/>
</dbReference>
<evidence type="ECO:0000256" key="4">
    <source>
        <dbReference type="ARBA" id="ARBA00022597"/>
    </source>
</evidence>
<dbReference type="PANTHER" id="PTHR33989">
    <property type="match status" value="1"/>
</dbReference>
<keyword evidence="12" id="KW-1185">Reference proteome</keyword>
<comment type="function">
    <text evidence="8">The phosphoenolpyruvate-dependent sugar phosphotransferase system (PTS), a major carbohydrate active -transport system, catalyzes the phosphorylation of incoming sugar substrates concomitant with their translocation across the cell membrane.</text>
</comment>
<dbReference type="RefSeq" id="WP_268752230.1">
    <property type="nucleotide sequence ID" value="NZ_JAPRFQ010000001.1"/>
</dbReference>
<feature type="domain" description="PTS EIIC type-3" evidence="10">
    <location>
        <begin position="9"/>
        <end position="429"/>
    </location>
</feature>
<evidence type="ECO:0000256" key="2">
    <source>
        <dbReference type="ARBA" id="ARBA00022448"/>
    </source>
</evidence>
<dbReference type="PANTHER" id="PTHR33989:SF11">
    <property type="entry name" value="LICHENAN PERMEASE IIC COMPONENT"/>
    <property type="match status" value="1"/>
</dbReference>
<sequence>MMDNITDFLDKHLSTPMAKMAEQRHLKAIRDGIISTLPIIIVASMFMVIAFLPNSLPESWGFTQWVITNQDKILLPYRMSMYIMTLYAVFGIGNSLAKSYDLDGLSGGILAELAYLLTIVPSMVAEPSEELLQLASQHPELAEYLDQVPLGFQMPMLNLGAGGMFIGILASFFAVEVYRLTQKSGFKISMPDQVPASVARSFEALTPTAIVLLLVSAITMWLEIDVHGLIANLITPLITASDSLPSVLLLTFLNSFFWVFGIHGASIVGSIARPLWLVLLEENATALVSGNAVTNIAAEPFYQWFIYIGGSGATIGLAICFLLTRSKYGKTLGKTTIIPTLFNINEPIVFGAPIIMNPVLMIPFIFVPLLNAVIAWFATSLGFVNPVVASAPWTLPGPIGAFLATNSDWRALVLNVLLIILSVIIYYPFVKKYDQQLLKQESEENTIE</sequence>
<feature type="transmembrane region" description="Helical" evidence="9">
    <location>
        <begin position="202"/>
        <end position="224"/>
    </location>
</feature>
<dbReference type="EMBL" id="JAPRFR010000001">
    <property type="protein sequence ID" value="MCZ0725137.1"/>
    <property type="molecule type" value="Genomic_DNA"/>
</dbReference>
<dbReference type="GO" id="GO:0008982">
    <property type="term" value="F:protein-N(PI)-phosphohistidine-sugar phosphotransferase activity"/>
    <property type="evidence" value="ECO:0007669"/>
    <property type="project" value="UniProtKB-UniRule"/>
</dbReference>
<keyword evidence="5 9" id="KW-0812">Transmembrane</keyword>
<evidence type="ECO:0000256" key="5">
    <source>
        <dbReference type="ARBA" id="ARBA00022692"/>
    </source>
</evidence>
<evidence type="ECO:0000259" key="10">
    <source>
        <dbReference type="PROSITE" id="PS51105"/>
    </source>
</evidence>
<feature type="transmembrane region" description="Helical" evidence="9">
    <location>
        <begin position="33"/>
        <end position="53"/>
    </location>
</feature>
<evidence type="ECO:0000313" key="12">
    <source>
        <dbReference type="Proteomes" id="UP001146670"/>
    </source>
</evidence>
<comment type="caution">
    <text evidence="11">The sequence shown here is derived from an EMBL/GenBank/DDBJ whole genome shotgun (WGS) entry which is preliminary data.</text>
</comment>
<dbReference type="InterPro" id="IPR004501">
    <property type="entry name" value="PTS_EIIC_3"/>
</dbReference>
<evidence type="ECO:0000256" key="9">
    <source>
        <dbReference type="SAM" id="Phobius"/>
    </source>
</evidence>
<accession>A0A9X3FV75</accession>
<keyword evidence="2 8" id="KW-0813">Transport</keyword>
<evidence type="ECO:0000256" key="3">
    <source>
        <dbReference type="ARBA" id="ARBA00022475"/>
    </source>
</evidence>
<protein>
    <recommendedName>
        <fullName evidence="8">Permease IIC component</fullName>
    </recommendedName>
</protein>
<dbReference type="NCBIfam" id="TIGR00410">
    <property type="entry name" value="lacE"/>
    <property type="match status" value="1"/>
</dbReference>
<comment type="subcellular location">
    <subcellularLocation>
        <location evidence="1">Cell membrane</location>
        <topology evidence="1">Multi-pass membrane protein</topology>
    </subcellularLocation>
</comment>
<dbReference type="InterPro" id="IPR004796">
    <property type="entry name" value="PTS_IIC_cello"/>
</dbReference>
<name>A0A9X3FV75_9LACT</name>
<reference evidence="11" key="1">
    <citation type="submission" date="2022-12" db="EMBL/GenBank/DDBJ databases">
        <title>Description and comparative metabolic analysis of Aerococcus sp. nov., isolated from the feces of a pig.</title>
        <authorList>
            <person name="Chang Y.-H."/>
        </authorList>
    </citation>
    <scope>NUCLEOTIDE SEQUENCE</scope>
    <source>
        <strain evidence="11">YH-aer222</strain>
    </source>
</reference>
<dbReference type="GO" id="GO:0005886">
    <property type="term" value="C:plasma membrane"/>
    <property type="evidence" value="ECO:0007669"/>
    <property type="project" value="UniProtKB-SubCell"/>
</dbReference>
<evidence type="ECO:0000313" key="11">
    <source>
        <dbReference type="EMBL" id="MCZ0725137.1"/>
    </source>
</evidence>
<feature type="transmembrane region" description="Helical" evidence="9">
    <location>
        <begin position="409"/>
        <end position="429"/>
    </location>
</feature>
<evidence type="ECO:0000256" key="6">
    <source>
        <dbReference type="ARBA" id="ARBA00022989"/>
    </source>
</evidence>
<dbReference type="GO" id="GO:1901264">
    <property type="term" value="P:carbohydrate derivative transport"/>
    <property type="evidence" value="ECO:0007669"/>
    <property type="project" value="TreeGrafter"/>
</dbReference>